<dbReference type="Gene3D" id="3.10.50.10">
    <property type="match status" value="1"/>
</dbReference>
<dbReference type="PANTHER" id="PTHR47700">
    <property type="entry name" value="V CHITINASE, PUTATIVE (AFU_ORTHOLOGUE AFUA_6G13720)-RELATED"/>
    <property type="match status" value="1"/>
</dbReference>
<evidence type="ECO:0000313" key="19">
    <source>
        <dbReference type="EMBL" id="CAK7212940.1"/>
    </source>
</evidence>
<evidence type="ECO:0000256" key="3">
    <source>
        <dbReference type="ARBA" id="ARBA00008682"/>
    </source>
</evidence>
<feature type="disulfide bond" evidence="13">
    <location>
        <begin position="491"/>
        <end position="505"/>
    </location>
</feature>
<name>A0ABP0B091_9PEZI</name>
<comment type="caution">
    <text evidence="13">Lacks conserved residue(s) required for the propagation of feature annotation.</text>
</comment>
<evidence type="ECO:0000259" key="17">
    <source>
        <dbReference type="PROSITE" id="PS51782"/>
    </source>
</evidence>
<keyword evidence="11 14" id="KW-0326">Glycosidase</keyword>
<dbReference type="PROSITE" id="PS51782">
    <property type="entry name" value="LYSM"/>
    <property type="match status" value="2"/>
</dbReference>
<feature type="domain" description="Chitin-binding type-1" evidence="16">
    <location>
        <begin position="460"/>
        <end position="529"/>
    </location>
</feature>
<keyword evidence="9" id="KW-0843">Virulence</keyword>
<feature type="disulfide bond" evidence="13">
    <location>
        <begin position="486"/>
        <end position="498"/>
    </location>
</feature>
<keyword evidence="5" id="KW-0964">Secreted</keyword>
<dbReference type="InterPro" id="IPR053214">
    <property type="entry name" value="LysM12-like"/>
</dbReference>
<evidence type="ECO:0000256" key="7">
    <source>
        <dbReference type="ARBA" id="ARBA00022801"/>
    </source>
</evidence>
<keyword evidence="13" id="KW-1015">Disulfide bond</keyword>
<dbReference type="SUPFAM" id="SSF57016">
    <property type="entry name" value="Plant lectins/antimicrobial peptides"/>
    <property type="match status" value="1"/>
</dbReference>
<evidence type="ECO:0000256" key="2">
    <source>
        <dbReference type="ARBA" id="ARBA00004613"/>
    </source>
</evidence>
<dbReference type="InterPro" id="IPR018392">
    <property type="entry name" value="LysM"/>
</dbReference>
<protein>
    <recommendedName>
        <fullName evidence="4">chitinase</fullName>
        <ecNumber evidence="4">3.2.1.14</ecNumber>
    </recommendedName>
</protein>
<comment type="caution">
    <text evidence="19">The sequence shown here is derived from an EMBL/GenBank/DDBJ whole genome shotgun (WGS) entry which is preliminary data.</text>
</comment>
<dbReference type="Gene3D" id="3.20.20.80">
    <property type="entry name" value="Glycosidases"/>
    <property type="match status" value="1"/>
</dbReference>
<comment type="similarity">
    <text evidence="3">Belongs to the glycosyl hydrolase 18 family. Chitinase class V subfamily.</text>
</comment>
<keyword evidence="6 13" id="KW-0147">Chitin-binding</keyword>
<dbReference type="CDD" id="cd00035">
    <property type="entry name" value="ChtBD1"/>
    <property type="match status" value="1"/>
</dbReference>
<reference evidence="19 20" key="1">
    <citation type="submission" date="2024-01" db="EMBL/GenBank/DDBJ databases">
        <authorList>
            <person name="Allen C."/>
            <person name="Tagirdzhanova G."/>
        </authorList>
    </citation>
    <scope>NUCLEOTIDE SEQUENCE [LARGE SCALE GENOMIC DNA]</scope>
</reference>
<evidence type="ECO:0000256" key="4">
    <source>
        <dbReference type="ARBA" id="ARBA00012729"/>
    </source>
</evidence>
<keyword evidence="15" id="KW-0732">Signal</keyword>
<dbReference type="EC" id="3.2.1.14" evidence="4"/>
<feature type="domain" description="GH18" evidence="18">
    <location>
        <begin position="540"/>
        <end position="917"/>
    </location>
</feature>
<keyword evidence="7 14" id="KW-0378">Hydrolase</keyword>
<evidence type="ECO:0000256" key="13">
    <source>
        <dbReference type="PROSITE-ProRule" id="PRU00261"/>
    </source>
</evidence>
<dbReference type="Pfam" id="PF00704">
    <property type="entry name" value="Glyco_hydro_18"/>
    <property type="match status" value="1"/>
</dbReference>
<dbReference type="EMBL" id="CAWUHB010000006">
    <property type="protein sequence ID" value="CAK7212940.1"/>
    <property type="molecule type" value="Genomic_DNA"/>
</dbReference>
<dbReference type="Gene3D" id="3.10.350.10">
    <property type="entry name" value="LysM domain"/>
    <property type="match status" value="2"/>
</dbReference>
<feature type="domain" description="LysM" evidence="17">
    <location>
        <begin position="399"/>
        <end position="447"/>
    </location>
</feature>
<dbReference type="PROSITE" id="PS51910">
    <property type="entry name" value="GH18_2"/>
    <property type="match status" value="1"/>
</dbReference>
<dbReference type="InterPro" id="IPR001223">
    <property type="entry name" value="Glyco_hydro18_cat"/>
</dbReference>
<dbReference type="PROSITE" id="PS01095">
    <property type="entry name" value="GH18_1"/>
    <property type="match status" value="1"/>
</dbReference>
<evidence type="ECO:0000256" key="12">
    <source>
        <dbReference type="ARBA" id="ARBA00023326"/>
    </source>
</evidence>
<evidence type="ECO:0000256" key="10">
    <source>
        <dbReference type="ARBA" id="ARBA00023277"/>
    </source>
</evidence>
<dbReference type="InterPro" id="IPR029070">
    <property type="entry name" value="Chitinase_insertion_sf"/>
</dbReference>
<keyword evidence="20" id="KW-1185">Reference proteome</keyword>
<gene>
    <name evidence="19" type="ORF">SCUCBS95973_001630</name>
</gene>
<dbReference type="InterPro" id="IPR001579">
    <property type="entry name" value="Glyco_hydro_18_chit_AS"/>
</dbReference>
<dbReference type="Pfam" id="PF14856">
    <property type="entry name" value="Hce2"/>
    <property type="match status" value="1"/>
</dbReference>
<evidence type="ECO:0000313" key="20">
    <source>
        <dbReference type="Proteomes" id="UP001642405"/>
    </source>
</evidence>
<dbReference type="Proteomes" id="UP001642405">
    <property type="component" value="Unassembled WGS sequence"/>
</dbReference>
<feature type="disulfide bond" evidence="13">
    <location>
        <begin position="523"/>
        <end position="527"/>
    </location>
</feature>
<dbReference type="CDD" id="cd00118">
    <property type="entry name" value="LysM"/>
    <property type="match status" value="2"/>
</dbReference>
<proteinExistence type="inferred from homology"/>
<comment type="subcellular location">
    <subcellularLocation>
        <location evidence="2">Secreted</location>
    </subcellularLocation>
</comment>
<evidence type="ECO:0000256" key="11">
    <source>
        <dbReference type="ARBA" id="ARBA00023295"/>
    </source>
</evidence>
<keyword evidence="10" id="KW-0119">Carbohydrate metabolism</keyword>
<dbReference type="InterPro" id="IPR029226">
    <property type="entry name" value="Ecp2-like"/>
</dbReference>
<dbReference type="PROSITE" id="PS50941">
    <property type="entry name" value="CHIT_BIND_I_2"/>
    <property type="match status" value="1"/>
</dbReference>
<dbReference type="SMART" id="SM00636">
    <property type="entry name" value="Glyco_18"/>
    <property type="match status" value="1"/>
</dbReference>
<dbReference type="SMART" id="SM00257">
    <property type="entry name" value="LysM"/>
    <property type="match status" value="2"/>
</dbReference>
<dbReference type="InterPro" id="IPR011583">
    <property type="entry name" value="Chitinase_II/V-like_cat"/>
</dbReference>
<evidence type="ECO:0000256" key="8">
    <source>
        <dbReference type="ARBA" id="ARBA00023024"/>
    </source>
</evidence>
<evidence type="ECO:0000256" key="14">
    <source>
        <dbReference type="RuleBase" id="RU000489"/>
    </source>
</evidence>
<organism evidence="19 20">
    <name type="scientific">Sporothrix curviconia</name>
    <dbReference type="NCBI Taxonomy" id="1260050"/>
    <lineage>
        <taxon>Eukaryota</taxon>
        <taxon>Fungi</taxon>
        <taxon>Dikarya</taxon>
        <taxon>Ascomycota</taxon>
        <taxon>Pezizomycotina</taxon>
        <taxon>Sordariomycetes</taxon>
        <taxon>Sordariomycetidae</taxon>
        <taxon>Ophiostomatales</taxon>
        <taxon>Ophiostomataceae</taxon>
        <taxon>Sporothrix</taxon>
    </lineage>
</organism>
<evidence type="ECO:0000259" key="16">
    <source>
        <dbReference type="PROSITE" id="PS50941"/>
    </source>
</evidence>
<accession>A0ABP0B091</accession>
<dbReference type="SUPFAM" id="SSF54556">
    <property type="entry name" value="Chitinase insertion domain"/>
    <property type="match status" value="1"/>
</dbReference>
<evidence type="ECO:0000256" key="15">
    <source>
        <dbReference type="SAM" id="SignalP"/>
    </source>
</evidence>
<dbReference type="SUPFAM" id="SSF54106">
    <property type="entry name" value="LysM domain"/>
    <property type="match status" value="2"/>
</dbReference>
<dbReference type="InterPro" id="IPR017853">
    <property type="entry name" value="GH"/>
</dbReference>
<evidence type="ECO:0000256" key="6">
    <source>
        <dbReference type="ARBA" id="ARBA00022669"/>
    </source>
</evidence>
<feature type="chain" id="PRO_5045431375" description="chitinase" evidence="15">
    <location>
        <begin position="20"/>
        <end position="1513"/>
    </location>
</feature>
<evidence type="ECO:0000256" key="1">
    <source>
        <dbReference type="ARBA" id="ARBA00000822"/>
    </source>
</evidence>
<dbReference type="CDD" id="cd02878">
    <property type="entry name" value="GH18_zymocin_alpha"/>
    <property type="match status" value="1"/>
</dbReference>
<evidence type="ECO:0000256" key="9">
    <source>
        <dbReference type="ARBA" id="ARBA00023026"/>
    </source>
</evidence>
<dbReference type="PANTHER" id="PTHR47700:SF1">
    <property type="entry name" value="CHITINASE"/>
    <property type="match status" value="1"/>
</dbReference>
<feature type="domain" description="LysM" evidence="17">
    <location>
        <begin position="335"/>
        <end position="380"/>
    </location>
</feature>
<keyword evidence="12" id="KW-0624">Polysaccharide degradation</keyword>
<comment type="catalytic activity">
    <reaction evidence="1">
        <text>Random endo-hydrolysis of N-acetyl-beta-D-glucosaminide (1-&gt;4)-beta-linkages in chitin and chitodextrins.</text>
        <dbReference type="EC" id="3.2.1.14"/>
    </reaction>
</comment>
<dbReference type="InterPro" id="IPR001002">
    <property type="entry name" value="Chitin-bd_1"/>
</dbReference>
<evidence type="ECO:0000256" key="5">
    <source>
        <dbReference type="ARBA" id="ARBA00022525"/>
    </source>
</evidence>
<dbReference type="SUPFAM" id="SSF51445">
    <property type="entry name" value="(Trans)glycosidases"/>
    <property type="match status" value="1"/>
</dbReference>
<keyword evidence="8" id="KW-0146">Chitin degradation</keyword>
<dbReference type="Pfam" id="PF01476">
    <property type="entry name" value="LysM"/>
    <property type="match status" value="2"/>
</dbReference>
<feature type="signal peptide" evidence="15">
    <location>
        <begin position="1"/>
        <end position="19"/>
    </location>
</feature>
<sequence>MVPSAWLSLASATVGPLLAAGLFGGAVASSVSLRQPASPLYRSRNNVCPTSCVTAGPNPANWTVYNNLQDLQSCTQTIFYHVSIFDMVETPGPHRIYACTSYGTSKTPDASAAAADTAIAGTNTTTSNATFTIGHWDENTPEGVDLRAVSKQVRRFLAAGYTSLGSSSSSSSSSSSIAQVLFAQTTSSTVGLYVGKAVQNVAATVNGALSTMESQLAAANATSGTVALELCGAEHGYDADHVIGFIATSNTSFTPVQQVLQSWANATCIDFNSTMSFGSTVAFSAPLAVPAANSTLNSTLSSNNTLSARSLHLRGSSRHQTLHDGAVLAKRADCTTVQVVSGDSCASLATKCGISAADFTTYNPSSTLCSSLTPGQHVCCSAGTLPDFAPQPNADGSCYAYTVVANDNCAGLAATYDLTTAEIEAYNNQTWGWSGCSNVLLGAVICLSTGSPPMPAAVANAECGPQVPGTVAGPGGTYNLSGLNPCPLNACCDIWGECGITADFCTDTGTGAPGTAATGTNGCISNCGTDVVQGAAPAQYISLAYYEGYNMDRACLYQDISQLDTAALTHVHFAFATLSADYTNVSVGSTASAYQFDSFVRLGSAVHRVLTFGGWTFSTDPSTYSIFREGVTAANREAMATAMANYILEYDLDGVDIDWEYPGAPDIPGIPAASTDDGANYLAFLKVLKGLLPGKTVSIAAPASYWYLQGFPIAEIAAVVDYIVFMTYDLHGQWDAGNAYAQEGCPTGNCLRSHVNLTETMTSLAMITKAGVPSGQVVVGVSSYGRSFGMTDGSCYTPECTFGGTAGASTATPGVCTDTAGYIADAEINDIVAGTTSTVSRRAATVNEYYYDAASDSQVLVYNGNQWVAFMTPAIRTSRTALYQGLSLGGTTNWASDLETYNAAPGDMATWSEFLLAISAGVNPLSEKATSTVTGNWTTLTCADPAVSEVRSLSPQLRWDEMDCPDAWADVTAVWTNSDNGTDTSLTESISASINGPENADCGSLAATNNCQATILCKLFEDTGGSGPAGYEIWNSMVYVHELYQSFYDGIVAAAALSIDSSLPSFEDTFAPVTPPDDEWLDILLDIVNLAGTVVVSGFFNTILKGLPYFRENGVSYDNYKDTGKALVSFAVSITGTYITGKSSDWTATSQDSFSAYLGQCVDAWANATSLSLQALFNGNADSLLVLTNLISDGKMIEGAVNGAAAYPNMTVSTQDLEAIINLAFYAFAIPAAWSAAGINAFVLDAGADCSDLGVAADYVSSSDQDAAHACVDNRLYFLMYPDGKSSDTCPLEGSCTDNTFSMPPGSDQLTGSSWGGITVADIITGSVRTYVQNGGSNGGSVTNPDDAGSLEDLYDQDITTPGYIRLPVCSGELAYSNWQTNSDTSSLYWPCYVAPPKNDCQSSSFIDQTSDASPSVDDCQHIIDNIVGTTGEWTTQVVGENQRQLVSYGSCKFGVQATDEHGNVNFKVAAQDIVDIITDAISQFGGSGKVGAKGYMDCSGNINSQDIEWGLY</sequence>
<dbReference type="InterPro" id="IPR036861">
    <property type="entry name" value="Endochitinase-like_sf"/>
</dbReference>
<evidence type="ECO:0000259" key="18">
    <source>
        <dbReference type="PROSITE" id="PS51910"/>
    </source>
</evidence>
<dbReference type="InterPro" id="IPR036779">
    <property type="entry name" value="LysM_dom_sf"/>
</dbReference>